<name>A0A5B9M7M4_9BACT</name>
<accession>A0A5B9M7M4</accession>
<dbReference type="Pfam" id="PF09414">
    <property type="entry name" value="RNA_ligase"/>
    <property type="match status" value="1"/>
</dbReference>
<dbReference type="RefSeq" id="WP_147866001.1">
    <property type="nucleotide sequence ID" value="NZ_CP036264.1"/>
</dbReference>
<proteinExistence type="predicted"/>
<dbReference type="GO" id="GO:0016874">
    <property type="term" value="F:ligase activity"/>
    <property type="evidence" value="ECO:0007669"/>
    <property type="project" value="UniProtKB-KW"/>
</dbReference>
<protein>
    <submittedName>
        <fullName evidence="2">RNA ligase</fullName>
    </submittedName>
</protein>
<dbReference type="AlphaFoldDB" id="A0A5B9M7M4"/>
<dbReference type="NCBIfam" id="TIGR02306">
    <property type="entry name" value="RNA_lig_DRB0094"/>
    <property type="match status" value="1"/>
</dbReference>
<sequence>MRKLATIRTVGELRPIDGADLIELAVVDGWKCVTKKGEFSVGDAVIYCEIDSFLPVRDEFEFLRKSSLKTMEGREGFRLRTVKLRGQISQGLLVNPSLLGRSFQVGEDVTDELGIVKYEAPIPACLGGEVVGAFPAFISKTDEERIQNLASDFGSFRGKEFYVSEKIDGTSFTAFVNEGRFGVCGRNWQLAEDQSNSHWRVVRSLSLHERLPSLGRSLAVQGELVGPGIQKNRYRLKEPAVFVFNVFDIDASAYLEKSEMEAVSEQLGLPIVPPIGKVAVPETIDDILAMAEGKSTLNPKTEREGLVWVHGVGDDRISFKTISNRFLAKGGD</sequence>
<gene>
    <name evidence="2" type="ORF">Mal15_01720</name>
</gene>
<dbReference type="SUPFAM" id="SSF56091">
    <property type="entry name" value="DNA ligase/mRNA capping enzyme, catalytic domain"/>
    <property type="match status" value="1"/>
</dbReference>
<feature type="domain" description="RNA ligase" evidence="1">
    <location>
        <begin position="159"/>
        <end position="309"/>
    </location>
</feature>
<dbReference type="Proteomes" id="UP000321353">
    <property type="component" value="Chromosome"/>
</dbReference>
<organism evidence="2 3">
    <name type="scientific">Stieleria maiorica</name>
    <dbReference type="NCBI Taxonomy" id="2795974"/>
    <lineage>
        <taxon>Bacteria</taxon>
        <taxon>Pseudomonadati</taxon>
        <taxon>Planctomycetota</taxon>
        <taxon>Planctomycetia</taxon>
        <taxon>Pirellulales</taxon>
        <taxon>Pirellulaceae</taxon>
        <taxon>Stieleria</taxon>
    </lineage>
</organism>
<dbReference type="Pfam" id="PF21189">
    <property type="entry name" value="PHA02142"/>
    <property type="match status" value="1"/>
</dbReference>
<reference evidence="2 3" key="1">
    <citation type="submission" date="2019-02" db="EMBL/GenBank/DDBJ databases">
        <title>Planctomycetal bacteria perform biofilm scaping via a novel small molecule.</title>
        <authorList>
            <person name="Jeske O."/>
            <person name="Boedeker C."/>
            <person name="Wiegand S."/>
            <person name="Breitling P."/>
            <person name="Kallscheuer N."/>
            <person name="Jogler M."/>
            <person name="Rohde M."/>
            <person name="Petersen J."/>
            <person name="Medema M.H."/>
            <person name="Surup F."/>
            <person name="Jogler C."/>
        </authorList>
    </citation>
    <scope>NUCLEOTIDE SEQUENCE [LARGE SCALE GENOMIC DNA]</scope>
    <source>
        <strain evidence="2 3">Mal15</strain>
    </source>
</reference>
<dbReference type="Gene3D" id="3.30.470.30">
    <property type="entry name" value="DNA ligase/mRNA capping enzyme"/>
    <property type="match status" value="1"/>
</dbReference>
<dbReference type="KEGG" id="smam:Mal15_01720"/>
<evidence type="ECO:0000313" key="3">
    <source>
        <dbReference type="Proteomes" id="UP000321353"/>
    </source>
</evidence>
<dbReference type="InterPro" id="IPR021122">
    <property type="entry name" value="RNA_ligase_dom_REL/Rnl2"/>
</dbReference>
<dbReference type="InterPro" id="IPR012646">
    <property type="entry name" value="RNA_ligase_DRB0094"/>
</dbReference>
<evidence type="ECO:0000313" key="2">
    <source>
        <dbReference type="EMBL" id="QEF96146.1"/>
    </source>
</evidence>
<dbReference type="EMBL" id="CP036264">
    <property type="protein sequence ID" value="QEF96146.1"/>
    <property type="molecule type" value="Genomic_DNA"/>
</dbReference>
<keyword evidence="2" id="KW-0436">Ligase</keyword>
<keyword evidence="3" id="KW-1185">Reference proteome</keyword>
<evidence type="ECO:0000259" key="1">
    <source>
        <dbReference type="Pfam" id="PF09414"/>
    </source>
</evidence>